<comment type="similarity">
    <text evidence="1">Belongs to the AHA1 family.</text>
</comment>
<reference evidence="3 4" key="1">
    <citation type="submission" date="2016-08" db="EMBL/GenBank/DDBJ databases">
        <authorList>
            <person name="Seilhamer J.J."/>
        </authorList>
    </citation>
    <scope>NUCLEOTIDE SEQUENCE [LARGE SCALE GENOMIC DNA]</scope>
    <source>
        <strain evidence="3 4">DX4</strain>
    </source>
</reference>
<proteinExistence type="inferred from homology"/>
<dbReference type="KEGG" id="psty:BFS30_03275"/>
<dbReference type="AlphaFoldDB" id="A0A1D7QC56"/>
<evidence type="ECO:0000313" key="3">
    <source>
        <dbReference type="EMBL" id="AOM76263.1"/>
    </source>
</evidence>
<dbReference type="InterPro" id="IPR013538">
    <property type="entry name" value="ASHA1/2-like_C"/>
</dbReference>
<dbReference type="Gene3D" id="3.30.530.20">
    <property type="match status" value="1"/>
</dbReference>
<organism evidence="3 4">
    <name type="scientific">Pedobacter steynii</name>
    <dbReference type="NCBI Taxonomy" id="430522"/>
    <lineage>
        <taxon>Bacteria</taxon>
        <taxon>Pseudomonadati</taxon>
        <taxon>Bacteroidota</taxon>
        <taxon>Sphingobacteriia</taxon>
        <taxon>Sphingobacteriales</taxon>
        <taxon>Sphingobacteriaceae</taxon>
        <taxon>Pedobacter</taxon>
    </lineage>
</organism>
<dbReference type="EMBL" id="CP017141">
    <property type="protein sequence ID" value="AOM76263.1"/>
    <property type="molecule type" value="Genomic_DNA"/>
</dbReference>
<dbReference type="OrthoDB" id="287565at2"/>
<gene>
    <name evidence="3" type="ORF">BFS30_03275</name>
</gene>
<accession>A0A1D7QC56</accession>
<dbReference type="SUPFAM" id="SSF55961">
    <property type="entry name" value="Bet v1-like"/>
    <property type="match status" value="1"/>
</dbReference>
<sequence length="140" mass="16287">MASIEHINVLRAPIAKVYEALTTKEGLSSVWTTELNVKAEPGFINEFSFGKDTDRFEIKTLVPNQRILWHCIDSDPEWIGTSVSFDLEEKNGKTFVTLKQTGWADVTEFYRHCNYNWAFFLYSLKCYCEEGKGINYQQRQ</sequence>
<feature type="domain" description="Activator of Hsp90 ATPase homologue 1/2-like C-terminal" evidence="2">
    <location>
        <begin position="11"/>
        <end position="127"/>
    </location>
</feature>
<dbReference type="CDD" id="cd07814">
    <property type="entry name" value="SRPBCC_CalC_Aha1-like"/>
    <property type="match status" value="1"/>
</dbReference>
<protein>
    <submittedName>
        <fullName evidence="3">ATPase</fullName>
    </submittedName>
</protein>
<evidence type="ECO:0000259" key="2">
    <source>
        <dbReference type="Pfam" id="PF08327"/>
    </source>
</evidence>
<name>A0A1D7QC56_9SPHI</name>
<dbReference type="InterPro" id="IPR023393">
    <property type="entry name" value="START-like_dom_sf"/>
</dbReference>
<evidence type="ECO:0000256" key="1">
    <source>
        <dbReference type="ARBA" id="ARBA00006817"/>
    </source>
</evidence>
<keyword evidence="4" id="KW-1185">Reference proteome</keyword>
<evidence type="ECO:0000313" key="4">
    <source>
        <dbReference type="Proteomes" id="UP000094313"/>
    </source>
</evidence>
<dbReference type="Pfam" id="PF08327">
    <property type="entry name" value="AHSA1"/>
    <property type="match status" value="1"/>
</dbReference>
<dbReference type="Proteomes" id="UP000094313">
    <property type="component" value="Chromosome"/>
</dbReference>